<keyword evidence="6 9" id="KW-1133">Transmembrane helix</keyword>
<dbReference type="CDD" id="cd01665">
    <property type="entry name" value="Cyt_c_Oxidase_III"/>
    <property type="match status" value="1"/>
</dbReference>
<evidence type="ECO:0000256" key="3">
    <source>
        <dbReference type="ARBA" id="ARBA00015944"/>
    </source>
</evidence>
<dbReference type="InterPro" id="IPR013833">
    <property type="entry name" value="Cyt_c_oxidase_su3_a-hlx"/>
</dbReference>
<dbReference type="Pfam" id="PF00510">
    <property type="entry name" value="COX3"/>
    <property type="match status" value="1"/>
</dbReference>
<dbReference type="GeneID" id="75308825"/>
<keyword evidence="8 11" id="KW-0496">Mitochondrion</keyword>
<feature type="transmembrane region" description="Helical" evidence="9">
    <location>
        <begin position="12"/>
        <end position="30"/>
    </location>
</feature>
<evidence type="ECO:0000256" key="1">
    <source>
        <dbReference type="ARBA" id="ARBA00004141"/>
    </source>
</evidence>
<dbReference type="GO" id="GO:0004129">
    <property type="term" value="F:cytochrome-c oxidase activity"/>
    <property type="evidence" value="ECO:0007669"/>
    <property type="project" value="InterPro"/>
</dbReference>
<accession>A0A977NW97</accession>
<feature type="domain" description="Heme-copper oxidase subunit III family profile" evidence="10">
    <location>
        <begin position="1"/>
        <end position="255"/>
    </location>
</feature>
<evidence type="ECO:0000256" key="6">
    <source>
        <dbReference type="ARBA" id="ARBA00022989"/>
    </source>
</evidence>
<name>A0A977NW97_9BILA</name>
<feature type="transmembrane region" description="Helical" evidence="9">
    <location>
        <begin position="200"/>
        <end position="221"/>
    </location>
</feature>
<dbReference type="PANTHER" id="PTHR11403">
    <property type="entry name" value="CYTOCHROME C OXIDASE SUBUNIT III"/>
    <property type="match status" value="1"/>
</dbReference>
<feature type="transmembrane region" description="Helical" evidence="9">
    <location>
        <begin position="118"/>
        <end position="142"/>
    </location>
</feature>
<dbReference type="GO" id="GO:0006123">
    <property type="term" value="P:mitochondrial electron transport, cytochrome c to oxygen"/>
    <property type="evidence" value="ECO:0007669"/>
    <property type="project" value="TreeGrafter"/>
</dbReference>
<evidence type="ECO:0000256" key="2">
    <source>
        <dbReference type="ARBA" id="ARBA00010581"/>
    </source>
</evidence>
<dbReference type="SUPFAM" id="SSF81452">
    <property type="entry name" value="Cytochrome c oxidase subunit III-like"/>
    <property type="match status" value="1"/>
</dbReference>
<feature type="transmembrane region" description="Helical" evidence="9">
    <location>
        <begin position="154"/>
        <end position="173"/>
    </location>
</feature>
<keyword evidence="4 8" id="KW-0812">Transmembrane</keyword>
<evidence type="ECO:0000256" key="7">
    <source>
        <dbReference type="ARBA" id="ARBA00023136"/>
    </source>
</evidence>
<reference evidence="11" key="2">
    <citation type="journal article" date="2023" name="Parasitol. Int.">
        <title>Population genetics study of Strongyloides fuelleborni and phylogenetic considerations on primate-infecting species of Strongyloides based on their mitochondrial genome sequences.</title>
        <authorList>
            <person name="Ko P.P."/>
            <person name="Haraguchi M."/>
            <person name="Hara T."/>
            <person name="Hieu D.D."/>
            <person name="Ito A."/>
            <person name="Tanaka R."/>
            <person name="Tanaka M."/>
            <person name="Suzumura T."/>
            <person name="Ueda M."/>
            <person name="Yoshida A."/>
            <person name="Maruyama H."/>
            <person name="Nagayasu E."/>
        </authorList>
    </citation>
    <scope>NUCLEOTIDE SEQUENCE</scope>
    <source>
        <strain evidence="11">SIMIRI001_4</strain>
    </source>
</reference>
<evidence type="ECO:0000256" key="9">
    <source>
        <dbReference type="SAM" id="Phobius"/>
    </source>
</evidence>
<feature type="transmembrane region" description="Helical" evidence="9">
    <location>
        <begin position="233"/>
        <end position="253"/>
    </location>
</feature>
<dbReference type="AlphaFoldDB" id="A0A977NW97"/>
<proteinExistence type="inferred from homology"/>
<dbReference type="InterPro" id="IPR035973">
    <property type="entry name" value="Cyt_c_oxidase_su3-like_sf"/>
</dbReference>
<dbReference type="PROSITE" id="PS50253">
    <property type="entry name" value="COX3"/>
    <property type="match status" value="1"/>
</dbReference>
<feature type="transmembrane region" description="Helical" evidence="9">
    <location>
        <begin position="75"/>
        <end position="98"/>
    </location>
</feature>
<keyword evidence="5" id="KW-1278">Translocase</keyword>
<reference evidence="11" key="1">
    <citation type="submission" date="2022-04" db="EMBL/GenBank/DDBJ databases">
        <authorList>
            <person name="Nagayasu E."/>
        </authorList>
    </citation>
    <scope>NUCLEOTIDE SEQUENCE</scope>
    <source>
        <strain evidence="11">SIMIRI001_4</strain>
    </source>
</reference>
<comment type="subcellular location">
    <subcellularLocation>
        <location evidence="1">Membrane</location>
        <topology evidence="1">Multi-pass membrane protein</topology>
    </subcellularLocation>
</comment>
<evidence type="ECO:0000256" key="5">
    <source>
        <dbReference type="ARBA" id="ARBA00022967"/>
    </source>
</evidence>
<organism evidence="11">
    <name type="scientific">Strongyloides cebus</name>
    <dbReference type="NCBI Taxonomy" id="174719"/>
    <lineage>
        <taxon>Eukaryota</taxon>
        <taxon>Metazoa</taxon>
        <taxon>Ecdysozoa</taxon>
        <taxon>Nematoda</taxon>
        <taxon>Chromadorea</taxon>
        <taxon>Rhabditida</taxon>
        <taxon>Tylenchina</taxon>
        <taxon>Panagrolaimomorpha</taxon>
        <taxon>Strongyloidoidea</taxon>
        <taxon>Strongyloididae</taxon>
        <taxon>Strongyloides</taxon>
    </lineage>
</organism>
<dbReference type="GO" id="GO:0016020">
    <property type="term" value="C:membrane"/>
    <property type="evidence" value="ECO:0007669"/>
    <property type="project" value="UniProtKB-SubCell"/>
</dbReference>
<comment type="similarity">
    <text evidence="2 8">Belongs to the cytochrome c oxidase subunit 3 family.</text>
</comment>
<gene>
    <name evidence="11" type="primary">cox3</name>
</gene>
<dbReference type="RefSeq" id="YP_010489352.1">
    <property type="nucleotide sequence ID" value="NC_066659.1"/>
</dbReference>
<dbReference type="PANTHER" id="PTHR11403:SF7">
    <property type="entry name" value="CYTOCHROME C OXIDASE SUBUNIT 3"/>
    <property type="match status" value="1"/>
</dbReference>
<evidence type="ECO:0000259" key="10">
    <source>
        <dbReference type="PROSITE" id="PS50253"/>
    </source>
</evidence>
<evidence type="ECO:0000313" key="11">
    <source>
        <dbReference type="EMBL" id="UWK23997.1"/>
    </source>
</evidence>
<dbReference type="EMBL" id="ON297682">
    <property type="protein sequence ID" value="UWK23997.1"/>
    <property type="molecule type" value="Genomic_DNA"/>
</dbReference>
<protein>
    <recommendedName>
        <fullName evidence="3 8">Cytochrome c oxidase subunit 3</fullName>
    </recommendedName>
</protein>
<dbReference type="InterPro" id="IPR000298">
    <property type="entry name" value="Cyt_c_oxidase-like_su3"/>
</dbReference>
<geneLocation type="mitochondrion" evidence="11"/>
<dbReference type="Gene3D" id="1.20.120.80">
    <property type="entry name" value="Cytochrome c oxidase, subunit III, four-helix bundle"/>
    <property type="match status" value="1"/>
</dbReference>
<dbReference type="InterPro" id="IPR024791">
    <property type="entry name" value="Cyt_c/ubiquinol_Oxase_su3"/>
</dbReference>
<evidence type="ECO:0000256" key="4">
    <source>
        <dbReference type="ARBA" id="ARBA00022692"/>
    </source>
</evidence>
<dbReference type="GO" id="GO:0005739">
    <property type="term" value="C:mitochondrion"/>
    <property type="evidence" value="ECO:0007669"/>
    <property type="project" value="TreeGrafter"/>
</dbReference>
<feature type="transmembrane region" description="Helical" evidence="9">
    <location>
        <begin position="36"/>
        <end position="55"/>
    </location>
</feature>
<keyword evidence="7 9" id="KW-0472">Membrane</keyword>
<sequence>MFHNFHVLSCSSYPFLVFICSLSLCSSLVVWFKFGIFFGVFFSFFVLFYVSFLWFKDICMEGMSGYHNFYVMDGFKLGMILFLFSEFMFFFGVFWVFFDSCLVPVQDLGMSWNSFGISFVNPFGLPLLNTIILLSSGVTITWFHYHFLSNSSCLFSFLLTIFFAFLFLFFQFFEYYTSSFSISDGIQGSIFYFSTGFHGLHVFFGMLFLIFNFFRVFFYHLNFYHHLSLEFSIIYWHFVDVVWLFLFVFVYWWGF</sequence>
<comment type="function">
    <text evidence="8">Component of the cytochrome c oxidase, the last enzyme in the mitochondrial electron transport chain which drives oxidative phosphorylation. The respiratory chain contains 3 multisubunit complexes succinate dehydrogenase (complex II, CII), ubiquinol-cytochrome c oxidoreductase (cytochrome b-c1 complex, complex III, CIII) and cytochrome c oxidase (complex IV, CIV), that cooperate to transfer electrons derived from NADH and succinate to molecular oxygen, creating an electrochemical gradient over the inner membrane that drives transmembrane transport and the ATP synthase. Cytochrome c oxidase is the component of the respiratory chain that catalyzes the reduction of oxygen to water. Electrons originating from reduced cytochrome c in the intermembrane space (IMS) are transferred via the dinuclear copper A center (CU(A)) of subunit 2 and heme A of subunit 1 to the active site in subunit 1, a binuclear center (BNC) formed by heme A3 and copper B (CU(B)). The BNC reduces molecular oxygen to 2 water molecules using 4 electrons from cytochrome c in the IMS and 4 protons from the mitochondrial matrix.</text>
</comment>
<dbReference type="InterPro" id="IPR033945">
    <property type="entry name" value="Cyt_c_oxase_su3_dom"/>
</dbReference>
<dbReference type="Gene3D" id="1.10.287.70">
    <property type="match status" value="1"/>
</dbReference>
<evidence type="ECO:0000256" key="8">
    <source>
        <dbReference type="RuleBase" id="RU003375"/>
    </source>
</evidence>